<feature type="compositionally biased region" description="Basic and acidic residues" evidence="4">
    <location>
        <begin position="1"/>
        <end position="10"/>
    </location>
</feature>
<feature type="compositionally biased region" description="Basic residues" evidence="4">
    <location>
        <begin position="439"/>
        <end position="450"/>
    </location>
</feature>
<proteinExistence type="predicted"/>
<dbReference type="GO" id="GO:0071949">
    <property type="term" value="F:FAD binding"/>
    <property type="evidence" value="ECO:0007669"/>
    <property type="project" value="InterPro"/>
</dbReference>
<evidence type="ECO:0000259" key="5">
    <source>
        <dbReference type="Pfam" id="PF01494"/>
    </source>
</evidence>
<name>A0A5P2AZ97_STRVZ</name>
<dbReference type="PANTHER" id="PTHR43004:SF19">
    <property type="entry name" value="BINDING MONOOXYGENASE, PUTATIVE (JCVI)-RELATED"/>
    <property type="match status" value="1"/>
</dbReference>
<dbReference type="InterPro" id="IPR050641">
    <property type="entry name" value="RIFMO-like"/>
</dbReference>
<comment type="cofactor">
    <cofactor evidence="1">
        <name>FAD</name>
        <dbReference type="ChEBI" id="CHEBI:57692"/>
    </cofactor>
</comment>
<dbReference type="PANTHER" id="PTHR43004">
    <property type="entry name" value="TRK SYSTEM POTASSIUM UPTAKE PROTEIN"/>
    <property type="match status" value="1"/>
</dbReference>
<dbReference type="EMBL" id="CP029194">
    <property type="protein sequence ID" value="QES23612.1"/>
    <property type="molecule type" value="Genomic_DNA"/>
</dbReference>
<dbReference type="InterPro" id="IPR002938">
    <property type="entry name" value="FAD-bd"/>
</dbReference>
<sequence length="586" mass="63443">MNTGNGERRAGVARLDTGDGDVASADEGVGAPAGDGVGEGTGDVDVCVVGAGPVGLTLAIGLRRLGVGVRIVDRAPATKREARALVLWARAREALDALGVGETLRRHGVELASVTVHARDRALGELTTGWARSAHARPLNIEQHDIERLLSEELARLGTRVEWNTELTDVKVHDDRAEFTLRHENGTVESAVAPWIVGCEGTASVVRDRLGIPFEGRRRTGLQVVQGNARPTWQLGEEPGRGHIFLAPHRSLLVFPLPGGGFRFFCFRDDPDPTLTAAPTIGELRDLVAETALMPGLRLEPTEHLWLNRARFSDRVAARLRSGRGLLAGDAAHAWAPVGGHGMNVGILGAHNLAWKLAAVHHGQAGESLLDTYSDEQRLLAVRYIREMRFNFMELPLPPLGFRAFTATVPAALARRGVQRRLDLRLSDLGRSHGDSVLSRHRPGRRHRAGPRAGDRMPDVALAAGAGVQGTAAVRLHTLLGYERWTLVLHAARADAGVLDLLREACEGFPAPVRVLPVTPWDAAEARRLGHPDDLRLVRPDGYVGLVAPLARTALLRSYLVALAAQGRTPARRPQEHHPHDPHRPK</sequence>
<dbReference type="Pfam" id="PF01494">
    <property type="entry name" value="FAD_binding_3"/>
    <property type="match status" value="1"/>
</dbReference>
<dbReference type="InterPro" id="IPR036188">
    <property type="entry name" value="FAD/NAD-bd_sf"/>
</dbReference>
<evidence type="ECO:0000313" key="6">
    <source>
        <dbReference type="EMBL" id="QES23612.1"/>
    </source>
</evidence>
<dbReference type="SUPFAM" id="SSF51905">
    <property type="entry name" value="FAD/NAD(P)-binding domain"/>
    <property type="match status" value="1"/>
</dbReference>
<dbReference type="Pfam" id="PF21274">
    <property type="entry name" value="Rng_hyd_C"/>
    <property type="match status" value="1"/>
</dbReference>
<evidence type="ECO:0000256" key="2">
    <source>
        <dbReference type="ARBA" id="ARBA00022630"/>
    </source>
</evidence>
<keyword evidence="3" id="KW-0274">FAD</keyword>
<protein>
    <submittedName>
        <fullName evidence="6">2-polyprenyl-6-methoxyphenol hydroxylase</fullName>
    </submittedName>
</protein>
<accession>A0A5P2AZ97</accession>
<keyword evidence="2" id="KW-0285">Flavoprotein</keyword>
<organism evidence="6 7">
    <name type="scientific">Streptomyces venezuelae</name>
    <dbReference type="NCBI Taxonomy" id="54571"/>
    <lineage>
        <taxon>Bacteria</taxon>
        <taxon>Bacillati</taxon>
        <taxon>Actinomycetota</taxon>
        <taxon>Actinomycetes</taxon>
        <taxon>Kitasatosporales</taxon>
        <taxon>Streptomycetaceae</taxon>
        <taxon>Streptomyces</taxon>
    </lineage>
</organism>
<evidence type="ECO:0000256" key="4">
    <source>
        <dbReference type="SAM" id="MobiDB-lite"/>
    </source>
</evidence>
<dbReference type="Gene3D" id="3.30.70.2450">
    <property type="match status" value="1"/>
</dbReference>
<feature type="region of interest" description="Disordered" evidence="4">
    <location>
        <begin position="434"/>
        <end position="456"/>
    </location>
</feature>
<evidence type="ECO:0000256" key="3">
    <source>
        <dbReference type="ARBA" id="ARBA00022827"/>
    </source>
</evidence>
<feature type="compositionally biased region" description="Basic and acidic residues" evidence="4">
    <location>
        <begin position="573"/>
        <end position="586"/>
    </location>
</feature>
<dbReference type="GO" id="GO:0016709">
    <property type="term" value="F:oxidoreductase activity, acting on paired donors, with incorporation or reduction of molecular oxygen, NAD(P)H as one donor, and incorporation of one atom of oxygen"/>
    <property type="evidence" value="ECO:0007669"/>
    <property type="project" value="UniProtKB-ARBA"/>
</dbReference>
<dbReference type="AlphaFoldDB" id="A0A5P2AZ97"/>
<evidence type="ECO:0000256" key="1">
    <source>
        <dbReference type="ARBA" id="ARBA00001974"/>
    </source>
</evidence>
<dbReference type="PRINTS" id="PR00420">
    <property type="entry name" value="RNGMNOXGNASE"/>
</dbReference>
<dbReference type="Gene3D" id="3.50.50.60">
    <property type="entry name" value="FAD/NAD(P)-binding domain"/>
    <property type="match status" value="1"/>
</dbReference>
<feature type="domain" description="FAD-binding" evidence="5">
    <location>
        <begin position="43"/>
        <end position="385"/>
    </location>
</feature>
<feature type="region of interest" description="Disordered" evidence="4">
    <location>
        <begin position="567"/>
        <end position="586"/>
    </location>
</feature>
<reference evidence="6 7" key="1">
    <citation type="submission" date="2018-05" db="EMBL/GenBank/DDBJ databases">
        <title>Streptomyces venezuelae.</title>
        <authorList>
            <person name="Kim W."/>
            <person name="Lee N."/>
            <person name="Cho B.-K."/>
        </authorList>
    </citation>
    <scope>NUCLEOTIDE SEQUENCE [LARGE SCALE GENOMIC DNA]</scope>
    <source>
        <strain evidence="6 7">ATCC 15068</strain>
    </source>
</reference>
<gene>
    <name evidence="6" type="ORF">DEJ46_34535</name>
</gene>
<dbReference type="Gene3D" id="3.40.30.120">
    <property type="match status" value="1"/>
</dbReference>
<dbReference type="Proteomes" id="UP000324106">
    <property type="component" value="Chromosome"/>
</dbReference>
<feature type="region of interest" description="Disordered" evidence="4">
    <location>
        <begin position="1"/>
        <end position="36"/>
    </location>
</feature>
<evidence type="ECO:0000313" key="7">
    <source>
        <dbReference type="Proteomes" id="UP000324106"/>
    </source>
</evidence>